<dbReference type="SUPFAM" id="SSF161098">
    <property type="entry name" value="MetI-like"/>
    <property type="match status" value="1"/>
</dbReference>
<accession>A0A364V4K6</accession>
<dbReference type="Gene3D" id="1.10.3720.10">
    <property type="entry name" value="MetI-like"/>
    <property type="match status" value="1"/>
</dbReference>
<reference evidence="8 9" key="1">
    <citation type="journal article" date="2018" name="Syst. Appl. Microbiol.">
        <title>Corynebacterium heidelbergense sp. nov., isolated from the preen glands of Egyptian geese (Alopochen aegyptiacus).</title>
        <authorList>
            <person name="Braun M.S."/>
            <person name="Wang E."/>
            <person name="Zimmermann S."/>
            <person name="Wink M."/>
        </authorList>
    </citation>
    <scope>NUCLEOTIDE SEQUENCE [LARGE SCALE GENOMIC DNA]</scope>
    <source>
        <strain evidence="8 9">647</strain>
    </source>
</reference>
<sequence length="221" mass="23390">MNIEWITTNWDVVLDLAIAHVGLAVPAILGTFILAIPIGWLAHRAGQSRRWRPARASIILLTGVLFGIPSLALFVLLPVILGTSILSPLNVVIALLIYGVALQTRVVAEGFDANDNRATEAADALGYSRARRFWAVDLPLAGPSILAGMRVVSASTISLVSVGTLIGVGSLGDLLTAGFQRNFPTQILVGILATVALAILFDLALVLVGRLVMPWRTKAGL</sequence>
<feature type="transmembrane region" description="Helical" evidence="6">
    <location>
        <begin position="80"/>
        <end position="101"/>
    </location>
</feature>
<dbReference type="InterPro" id="IPR035906">
    <property type="entry name" value="MetI-like_sf"/>
</dbReference>
<dbReference type="PROSITE" id="PS50928">
    <property type="entry name" value="ABC_TM1"/>
    <property type="match status" value="1"/>
</dbReference>
<dbReference type="GO" id="GO:0031460">
    <property type="term" value="P:glycine betaine transport"/>
    <property type="evidence" value="ECO:0007669"/>
    <property type="project" value="TreeGrafter"/>
</dbReference>
<evidence type="ECO:0000256" key="5">
    <source>
        <dbReference type="ARBA" id="ARBA00023136"/>
    </source>
</evidence>
<dbReference type="AlphaFoldDB" id="A0A364V4K6"/>
<evidence type="ECO:0000256" key="4">
    <source>
        <dbReference type="ARBA" id="ARBA00022989"/>
    </source>
</evidence>
<dbReference type="GO" id="GO:0055085">
    <property type="term" value="P:transmembrane transport"/>
    <property type="evidence" value="ECO:0007669"/>
    <property type="project" value="InterPro"/>
</dbReference>
<name>A0A364V4K6_9CORY</name>
<keyword evidence="9" id="KW-1185">Reference proteome</keyword>
<organism evidence="8 9">
    <name type="scientific">Corynebacterium heidelbergense</name>
    <dbReference type="NCBI Taxonomy" id="2055947"/>
    <lineage>
        <taxon>Bacteria</taxon>
        <taxon>Bacillati</taxon>
        <taxon>Actinomycetota</taxon>
        <taxon>Actinomycetes</taxon>
        <taxon>Mycobacteriales</taxon>
        <taxon>Corynebacteriaceae</taxon>
        <taxon>Corynebacterium</taxon>
    </lineage>
</organism>
<feature type="domain" description="ABC transmembrane type-1" evidence="7">
    <location>
        <begin position="17"/>
        <end position="204"/>
    </location>
</feature>
<dbReference type="Proteomes" id="UP000251577">
    <property type="component" value="Unassembled WGS sequence"/>
</dbReference>
<protein>
    <submittedName>
        <fullName evidence="8">ABC transporter permease</fullName>
    </submittedName>
</protein>
<dbReference type="InterPro" id="IPR051204">
    <property type="entry name" value="ABC_transp_perm/SBD"/>
</dbReference>
<keyword evidence="3 6" id="KW-0812">Transmembrane</keyword>
<dbReference type="CDD" id="cd06261">
    <property type="entry name" value="TM_PBP2"/>
    <property type="match status" value="1"/>
</dbReference>
<dbReference type="GO" id="GO:0005886">
    <property type="term" value="C:plasma membrane"/>
    <property type="evidence" value="ECO:0007669"/>
    <property type="project" value="UniProtKB-SubCell"/>
</dbReference>
<evidence type="ECO:0000313" key="8">
    <source>
        <dbReference type="EMBL" id="RAV31574.1"/>
    </source>
</evidence>
<evidence type="ECO:0000256" key="3">
    <source>
        <dbReference type="ARBA" id="ARBA00022692"/>
    </source>
</evidence>
<keyword evidence="4 6" id="KW-1133">Transmembrane helix</keyword>
<proteinExistence type="inferred from homology"/>
<dbReference type="PANTHER" id="PTHR30177:SF4">
    <property type="entry name" value="OSMOPROTECTANT IMPORT PERMEASE PROTEIN OSMW"/>
    <property type="match status" value="1"/>
</dbReference>
<evidence type="ECO:0000313" key="9">
    <source>
        <dbReference type="Proteomes" id="UP000251577"/>
    </source>
</evidence>
<feature type="transmembrane region" description="Helical" evidence="6">
    <location>
        <begin position="54"/>
        <end position="74"/>
    </location>
</feature>
<feature type="transmembrane region" description="Helical" evidence="6">
    <location>
        <begin position="151"/>
        <end position="171"/>
    </location>
</feature>
<evidence type="ECO:0000259" key="7">
    <source>
        <dbReference type="PROSITE" id="PS50928"/>
    </source>
</evidence>
<keyword evidence="2 6" id="KW-0813">Transport</keyword>
<evidence type="ECO:0000256" key="2">
    <source>
        <dbReference type="ARBA" id="ARBA00022448"/>
    </source>
</evidence>
<dbReference type="InterPro" id="IPR000515">
    <property type="entry name" value="MetI-like"/>
</dbReference>
<dbReference type="EMBL" id="QHCV01000077">
    <property type="protein sequence ID" value="RAV31574.1"/>
    <property type="molecule type" value="Genomic_DNA"/>
</dbReference>
<evidence type="ECO:0000256" key="1">
    <source>
        <dbReference type="ARBA" id="ARBA00004141"/>
    </source>
</evidence>
<comment type="caution">
    <text evidence="8">The sequence shown here is derived from an EMBL/GenBank/DDBJ whole genome shotgun (WGS) entry which is preliminary data.</text>
</comment>
<feature type="transmembrane region" description="Helical" evidence="6">
    <location>
        <begin position="183"/>
        <end position="208"/>
    </location>
</feature>
<evidence type="ECO:0000256" key="6">
    <source>
        <dbReference type="RuleBase" id="RU363032"/>
    </source>
</evidence>
<comment type="subcellular location">
    <subcellularLocation>
        <location evidence="6">Cell membrane</location>
        <topology evidence="6">Multi-pass membrane protein</topology>
    </subcellularLocation>
    <subcellularLocation>
        <location evidence="1">Membrane</location>
        <topology evidence="1">Multi-pass membrane protein</topology>
    </subcellularLocation>
</comment>
<dbReference type="Pfam" id="PF00528">
    <property type="entry name" value="BPD_transp_1"/>
    <property type="match status" value="1"/>
</dbReference>
<keyword evidence="5 6" id="KW-0472">Membrane</keyword>
<gene>
    <name evidence="8" type="ORF">DLJ54_07670</name>
</gene>
<feature type="transmembrane region" description="Helical" evidence="6">
    <location>
        <begin position="17"/>
        <end position="42"/>
    </location>
</feature>
<comment type="similarity">
    <text evidence="6">Belongs to the binding-protein-dependent transport system permease family.</text>
</comment>
<dbReference type="PANTHER" id="PTHR30177">
    <property type="entry name" value="GLYCINE BETAINE/L-PROLINE TRANSPORT SYSTEM PERMEASE PROTEIN PROW"/>
    <property type="match status" value="1"/>
</dbReference>